<dbReference type="Proteomes" id="UP001249291">
    <property type="component" value="Unassembled WGS sequence"/>
</dbReference>
<dbReference type="Pfam" id="PF09438">
    <property type="entry name" value="DUF2017"/>
    <property type="match status" value="1"/>
</dbReference>
<sequence length="163" mass="18335">MSEPMVRIRMARVEGAQLAQLVDDFRDLVGATRDVEDPAIGRLVPDAYPEDEESSRAFRDATREDLLDRRALDADIVRTALAGMRGDLAEMSHSEAFAEHDLDIPPSDIDAWLRTLTALRLVIAERLGIESDDDHDPDDPRFGVYDWLGYRLELTIDAADELL</sequence>
<gene>
    <name evidence="1" type="ORF">QE375_000994</name>
</gene>
<dbReference type="EMBL" id="JAVIZQ010000001">
    <property type="protein sequence ID" value="MDR6141440.1"/>
    <property type="molecule type" value="Genomic_DNA"/>
</dbReference>
<reference evidence="1 2" key="1">
    <citation type="submission" date="2023-08" db="EMBL/GenBank/DDBJ databases">
        <title>Functional and genomic diversity of the sorghum phyllosphere microbiome.</title>
        <authorList>
            <person name="Shade A."/>
        </authorList>
    </citation>
    <scope>NUCLEOTIDE SEQUENCE [LARGE SCALE GENOMIC DNA]</scope>
    <source>
        <strain evidence="1 2">SORGH_AS_0445</strain>
    </source>
</reference>
<comment type="caution">
    <text evidence="1">The sequence shown here is derived from an EMBL/GenBank/DDBJ whole genome shotgun (WGS) entry which is preliminary data.</text>
</comment>
<dbReference type="RefSeq" id="WP_042536734.1">
    <property type="nucleotide sequence ID" value="NZ_CP019892.1"/>
</dbReference>
<proteinExistence type="predicted"/>
<evidence type="ECO:0000313" key="1">
    <source>
        <dbReference type="EMBL" id="MDR6141440.1"/>
    </source>
</evidence>
<accession>A0ABU1HN29</accession>
<keyword evidence="2" id="KW-1185">Reference proteome</keyword>
<dbReference type="InterPro" id="IPR018561">
    <property type="entry name" value="AosR"/>
</dbReference>
<name>A0ABU1HN29_9MICO</name>
<evidence type="ECO:0000313" key="2">
    <source>
        <dbReference type="Proteomes" id="UP001249291"/>
    </source>
</evidence>
<evidence type="ECO:0008006" key="3">
    <source>
        <dbReference type="Google" id="ProtNLM"/>
    </source>
</evidence>
<organism evidence="1 2">
    <name type="scientific">Microbacterium foliorum</name>
    <dbReference type="NCBI Taxonomy" id="104336"/>
    <lineage>
        <taxon>Bacteria</taxon>
        <taxon>Bacillati</taxon>
        <taxon>Actinomycetota</taxon>
        <taxon>Actinomycetes</taxon>
        <taxon>Micrococcales</taxon>
        <taxon>Microbacteriaceae</taxon>
        <taxon>Microbacterium</taxon>
    </lineage>
</organism>
<protein>
    <recommendedName>
        <fullName evidence="3">DUF2017 domain-containing protein</fullName>
    </recommendedName>
</protein>